<keyword evidence="9 20" id="KW-0812">Transmembrane</keyword>
<keyword evidence="7 20" id="KW-0813">Transport</keyword>
<evidence type="ECO:0000259" key="22">
    <source>
        <dbReference type="PROSITE" id="PS51296"/>
    </source>
</evidence>
<comment type="subunit">
    <text evidence="4 21">The main subunits of complex b-c1 are: cytochrome b, cytochrome c1 and the Rieske protein.</text>
</comment>
<dbReference type="EC" id="7.1.1.8" evidence="5 20"/>
<evidence type="ECO:0000256" key="5">
    <source>
        <dbReference type="ARBA" id="ARBA00012951"/>
    </source>
</evidence>
<dbReference type="PROSITE" id="PS51296">
    <property type="entry name" value="RIESKE"/>
    <property type="match status" value="1"/>
</dbReference>
<organism evidence="23 24">
    <name type="scientific">Oleiphilus messinensis</name>
    <dbReference type="NCBI Taxonomy" id="141451"/>
    <lineage>
        <taxon>Bacteria</taxon>
        <taxon>Pseudomonadati</taxon>
        <taxon>Pseudomonadota</taxon>
        <taxon>Gammaproteobacteria</taxon>
        <taxon>Oceanospirillales</taxon>
        <taxon>Oleiphilaceae</taxon>
        <taxon>Oleiphilus</taxon>
    </lineage>
</organism>
<evidence type="ECO:0000256" key="4">
    <source>
        <dbReference type="ARBA" id="ARBA00011649"/>
    </source>
</evidence>
<dbReference type="SUPFAM" id="SSF50022">
    <property type="entry name" value="ISP domain"/>
    <property type="match status" value="1"/>
</dbReference>
<keyword evidence="12" id="KW-1278">Translocase</keyword>
<keyword evidence="15" id="KW-0408">Iron</keyword>
<keyword evidence="18" id="KW-1015">Disulfide bond</keyword>
<evidence type="ECO:0000256" key="18">
    <source>
        <dbReference type="ARBA" id="ARBA00023157"/>
    </source>
</evidence>
<evidence type="ECO:0000256" key="2">
    <source>
        <dbReference type="ARBA" id="ARBA00004162"/>
    </source>
</evidence>
<evidence type="ECO:0000256" key="11">
    <source>
        <dbReference type="ARBA" id="ARBA00022723"/>
    </source>
</evidence>
<dbReference type="GO" id="GO:0051537">
    <property type="term" value="F:2 iron, 2 sulfur cluster binding"/>
    <property type="evidence" value="ECO:0007669"/>
    <property type="project" value="UniProtKB-KW"/>
</dbReference>
<evidence type="ECO:0000256" key="16">
    <source>
        <dbReference type="ARBA" id="ARBA00023014"/>
    </source>
</evidence>
<dbReference type="Proteomes" id="UP000196027">
    <property type="component" value="Chromosome"/>
</dbReference>
<dbReference type="InterPro" id="IPR017941">
    <property type="entry name" value="Rieske_2Fe-2S"/>
</dbReference>
<dbReference type="InterPro" id="IPR036922">
    <property type="entry name" value="Rieske_2Fe-2S_sf"/>
</dbReference>
<name>A0A1Y0IEL2_9GAMM</name>
<evidence type="ECO:0000256" key="19">
    <source>
        <dbReference type="ARBA" id="ARBA00029351"/>
    </source>
</evidence>
<evidence type="ECO:0000313" key="24">
    <source>
        <dbReference type="Proteomes" id="UP000196027"/>
    </source>
</evidence>
<evidence type="ECO:0000256" key="1">
    <source>
        <dbReference type="ARBA" id="ARBA00002444"/>
    </source>
</evidence>
<evidence type="ECO:0000256" key="6">
    <source>
        <dbReference type="ARBA" id="ARBA00019816"/>
    </source>
</evidence>
<proteinExistence type="inferred from homology"/>
<dbReference type="NCBIfam" id="TIGR01416">
    <property type="entry name" value="Rieske_proteo"/>
    <property type="match status" value="1"/>
</dbReference>
<keyword evidence="8" id="KW-1003">Cell membrane</keyword>
<comment type="catalytic activity">
    <reaction evidence="19 20">
        <text>a quinol + 2 Fe(III)-[cytochrome c](out) = a quinone + 2 Fe(II)-[cytochrome c](out) + 2 H(+)(out)</text>
        <dbReference type="Rhea" id="RHEA:11484"/>
        <dbReference type="Rhea" id="RHEA-COMP:10350"/>
        <dbReference type="Rhea" id="RHEA-COMP:14399"/>
        <dbReference type="ChEBI" id="CHEBI:15378"/>
        <dbReference type="ChEBI" id="CHEBI:24646"/>
        <dbReference type="ChEBI" id="CHEBI:29033"/>
        <dbReference type="ChEBI" id="CHEBI:29034"/>
        <dbReference type="ChEBI" id="CHEBI:132124"/>
        <dbReference type="EC" id="7.1.1.8"/>
    </reaction>
</comment>
<dbReference type="InterPro" id="IPR005805">
    <property type="entry name" value="Rieske_Fe-S_prot_C"/>
</dbReference>
<comment type="cofactor">
    <cofactor evidence="20">
        <name>[2Fe-2S] cluster</name>
        <dbReference type="ChEBI" id="CHEBI:190135"/>
    </cofactor>
    <text evidence="20">Binds 1 [2Fe-2S] cluster per subunit.</text>
</comment>
<comment type="miscellaneous">
    <text evidence="20">The Rieske protein is a high potential 2Fe-2S protein.</text>
</comment>
<evidence type="ECO:0000256" key="3">
    <source>
        <dbReference type="ARBA" id="ARBA00010651"/>
    </source>
</evidence>
<keyword evidence="11" id="KW-0479">Metal-binding</keyword>
<comment type="subcellular location">
    <subcellularLocation>
        <location evidence="2">Cell membrane</location>
        <topology evidence="2">Single-pass membrane protein</topology>
    </subcellularLocation>
</comment>
<dbReference type="RefSeq" id="WP_087463457.1">
    <property type="nucleotide sequence ID" value="NZ_CP021425.1"/>
</dbReference>
<keyword evidence="16" id="KW-0411">Iron-sulfur</keyword>
<dbReference type="OrthoDB" id="9767869at2"/>
<dbReference type="EMBL" id="CP021425">
    <property type="protein sequence ID" value="ARU58710.1"/>
    <property type="molecule type" value="Genomic_DNA"/>
</dbReference>
<evidence type="ECO:0000256" key="21">
    <source>
        <dbReference type="RuleBase" id="RU004497"/>
    </source>
</evidence>
<dbReference type="InterPro" id="IPR006317">
    <property type="entry name" value="Ubiquinol_cyt_c_Rdtase_Fe-S-su"/>
</dbReference>
<evidence type="ECO:0000256" key="14">
    <source>
        <dbReference type="ARBA" id="ARBA00022989"/>
    </source>
</evidence>
<keyword evidence="24" id="KW-1185">Reference proteome</keyword>
<feature type="domain" description="Rieske" evidence="22">
    <location>
        <begin position="83"/>
        <end position="189"/>
    </location>
</feature>
<evidence type="ECO:0000256" key="13">
    <source>
        <dbReference type="ARBA" id="ARBA00022982"/>
    </source>
</evidence>
<evidence type="ECO:0000256" key="9">
    <source>
        <dbReference type="ARBA" id="ARBA00022692"/>
    </source>
</evidence>
<dbReference type="InterPro" id="IPR006311">
    <property type="entry name" value="TAT_signal"/>
</dbReference>
<dbReference type="Pfam" id="PF00355">
    <property type="entry name" value="Rieske"/>
    <property type="match status" value="1"/>
</dbReference>
<evidence type="ECO:0000256" key="15">
    <source>
        <dbReference type="ARBA" id="ARBA00023004"/>
    </source>
</evidence>
<comment type="similarity">
    <text evidence="3">Belongs to the Rieske iron-sulfur protein family.</text>
</comment>
<dbReference type="InterPro" id="IPR019470">
    <property type="entry name" value="Ubiq_cytC_Rdtase_Fe-S_su_TAT"/>
</dbReference>
<reference evidence="23 24" key="1">
    <citation type="submission" date="2017-05" db="EMBL/GenBank/DDBJ databases">
        <title>Genomic insights into alkan degradation activity of Oleiphilus messinensis.</title>
        <authorList>
            <person name="Kozyavkin S.A."/>
            <person name="Slesarev A.I."/>
            <person name="Golyshin P.N."/>
            <person name="Korzhenkov A."/>
            <person name="Golyshina O.N."/>
            <person name="Toshchakov S.V."/>
        </authorList>
    </citation>
    <scope>NUCLEOTIDE SEQUENCE [LARGE SCALE GENOMIC DNA]</scope>
    <source>
        <strain evidence="23 24">ME102</strain>
    </source>
</reference>
<evidence type="ECO:0000313" key="23">
    <source>
        <dbReference type="EMBL" id="ARU58710.1"/>
    </source>
</evidence>
<protein>
    <recommendedName>
        <fullName evidence="6 20">Ubiquinol-cytochrome c reductase iron-sulfur subunit</fullName>
        <ecNumber evidence="5 20">7.1.1.8</ecNumber>
    </recommendedName>
</protein>
<dbReference type="AlphaFoldDB" id="A0A1Y0IEL2"/>
<dbReference type="PRINTS" id="PR00162">
    <property type="entry name" value="RIESKE"/>
</dbReference>
<keyword evidence="10" id="KW-0001">2Fe-2S</keyword>
<dbReference type="GO" id="GO:0008121">
    <property type="term" value="F:quinol-cytochrome-c reductase activity"/>
    <property type="evidence" value="ECO:0007669"/>
    <property type="project" value="UniProtKB-EC"/>
</dbReference>
<dbReference type="Gene3D" id="1.20.5.510">
    <property type="entry name" value="Single helix bin"/>
    <property type="match status" value="1"/>
</dbReference>
<sequence>MSNDNVNQGRRRLLVGATSVVGGVGVVGAAVPFVASWNPSAKAKAAGAPVKVNISKVEPGQQITVEWRGQPVWIVRRTPEMLENLVKMNEVVADPESTKPQQPEYIKGAERALNSEYMIMVGICTHLGCSPQFRPEVAPADLGDEWLGGFFCPCHGSKFDLSGRVFKGVPAPANLVVPPHYYIDDNTVMIGVDKENA</sequence>
<dbReference type="KEGG" id="ome:OLMES_4716"/>
<evidence type="ECO:0000256" key="8">
    <source>
        <dbReference type="ARBA" id="ARBA00022475"/>
    </source>
</evidence>
<keyword evidence="14 20" id="KW-1133">Transmembrane helix</keyword>
<comment type="function">
    <text evidence="1">Component of the ubiquinol-cytochrome c reductase complex (complex III or cytochrome b-c1 complex), which is a respiratory chain that generates an electrochemical potential coupled to ATP synthesis.</text>
</comment>
<dbReference type="PANTHER" id="PTHR10134">
    <property type="entry name" value="CYTOCHROME B-C1 COMPLEX SUBUNIT RIESKE, MITOCHONDRIAL"/>
    <property type="match status" value="1"/>
</dbReference>
<dbReference type="GO" id="GO:0005886">
    <property type="term" value="C:plasma membrane"/>
    <property type="evidence" value="ECO:0007669"/>
    <property type="project" value="UniProtKB-SubCell"/>
</dbReference>
<evidence type="ECO:0000256" key="7">
    <source>
        <dbReference type="ARBA" id="ARBA00022448"/>
    </source>
</evidence>
<dbReference type="Gene3D" id="2.102.10.10">
    <property type="entry name" value="Rieske [2Fe-2S] iron-sulphur domain"/>
    <property type="match status" value="1"/>
</dbReference>
<evidence type="ECO:0000256" key="17">
    <source>
        <dbReference type="ARBA" id="ARBA00023136"/>
    </source>
</evidence>
<evidence type="ECO:0000256" key="12">
    <source>
        <dbReference type="ARBA" id="ARBA00022967"/>
    </source>
</evidence>
<feature type="transmembrane region" description="Helical" evidence="20">
    <location>
        <begin position="12"/>
        <end position="35"/>
    </location>
</feature>
<dbReference type="InterPro" id="IPR014349">
    <property type="entry name" value="Rieske_Fe-S_prot"/>
</dbReference>
<evidence type="ECO:0000256" key="20">
    <source>
        <dbReference type="RuleBase" id="RU004494"/>
    </source>
</evidence>
<keyword evidence="13 20" id="KW-0249">Electron transport</keyword>
<dbReference type="CDD" id="cd03470">
    <property type="entry name" value="Rieske_cytochrome_bc1"/>
    <property type="match status" value="1"/>
</dbReference>
<accession>A0A1Y0IEL2</accession>
<dbReference type="GO" id="GO:0046872">
    <property type="term" value="F:metal ion binding"/>
    <property type="evidence" value="ECO:0007669"/>
    <property type="project" value="UniProtKB-KW"/>
</dbReference>
<gene>
    <name evidence="23" type="ORF">OLMES_4716</name>
</gene>
<dbReference type="PROSITE" id="PS51318">
    <property type="entry name" value="TAT"/>
    <property type="match status" value="1"/>
</dbReference>
<dbReference type="Pfam" id="PF10399">
    <property type="entry name" value="UCR_Fe-S_N"/>
    <property type="match status" value="1"/>
</dbReference>
<keyword evidence="17 20" id="KW-0472">Membrane</keyword>
<evidence type="ECO:0000256" key="10">
    <source>
        <dbReference type="ARBA" id="ARBA00022714"/>
    </source>
</evidence>